<keyword evidence="3" id="KW-0472">Membrane</keyword>
<feature type="transmembrane region" description="Helical" evidence="3">
    <location>
        <begin position="168"/>
        <end position="190"/>
    </location>
</feature>
<dbReference type="RefSeq" id="XP_031436304.1">
    <property type="nucleotide sequence ID" value="XM_031580444.1"/>
</dbReference>
<dbReference type="GeneID" id="116223484"/>
<dbReference type="AlphaFoldDB" id="A0A6P8GAE0"/>
<keyword evidence="3" id="KW-0812">Transmembrane</keyword>
<keyword evidence="1" id="KW-0175">Coiled coil</keyword>
<sequence>MKLPRTGNMQVVSPYEYKGPLPLELRELARAVIGPLKSGLHSLNNVLDMLLSVNADIVLPGCQTFNDIRHQIENMKQQMKKSELVAGEELQRLDGETVRLMAEQSNLANQRKQSESELETCKTQLESHRSSLESYIQALDTEYLALESAEDTLDHQRRRRDKAKTARNVGIGLMFIPIVGTIAGAVVAGVGQRNMNRASDAVDSTDKEVENCESQVRSYSGKVDEYESLIRKAECDIEEADNKIHEMEAKLQGVSVQREVVADVQAKVRRTVHQLGLLCGRGSVAELQTRCQILLEPVMKVMEEMTTSLGQITGDDLLHTEGINSLMMDMEKNHSKLLELTASDVSSDDGAEHFPFIQLCVVFFGIIIVGIIIKNTLFF</sequence>
<organism evidence="4 5">
    <name type="scientific">Clupea harengus</name>
    <name type="common">Atlantic herring</name>
    <dbReference type="NCBI Taxonomy" id="7950"/>
    <lineage>
        <taxon>Eukaryota</taxon>
        <taxon>Metazoa</taxon>
        <taxon>Chordata</taxon>
        <taxon>Craniata</taxon>
        <taxon>Vertebrata</taxon>
        <taxon>Euteleostomi</taxon>
        <taxon>Actinopterygii</taxon>
        <taxon>Neopterygii</taxon>
        <taxon>Teleostei</taxon>
        <taxon>Clupei</taxon>
        <taxon>Clupeiformes</taxon>
        <taxon>Clupeoidei</taxon>
        <taxon>Clupeidae</taxon>
        <taxon>Clupea</taxon>
    </lineage>
</organism>
<keyword evidence="4" id="KW-1185">Reference proteome</keyword>
<name>A0A6P8GAE0_CLUHA</name>
<keyword evidence="3" id="KW-1133">Transmembrane helix</keyword>
<evidence type="ECO:0000313" key="4">
    <source>
        <dbReference type="Proteomes" id="UP000515152"/>
    </source>
</evidence>
<feature type="transmembrane region" description="Helical" evidence="3">
    <location>
        <begin position="354"/>
        <end position="373"/>
    </location>
</feature>
<dbReference type="OrthoDB" id="10260387at2759"/>
<feature type="region of interest" description="Disordered" evidence="2">
    <location>
        <begin position="105"/>
        <end position="124"/>
    </location>
</feature>
<feature type="coiled-coil region" evidence="1">
    <location>
        <begin position="195"/>
        <end position="257"/>
    </location>
</feature>
<dbReference type="KEGG" id="char:116223484"/>
<proteinExistence type="predicted"/>
<evidence type="ECO:0000313" key="5">
    <source>
        <dbReference type="RefSeq" id="XP_031436304.1"/>
    </source>
</evidence>
<dbReference type="Proteomes" id="UP000515152">
    <property type="component" value="Chromosome 14"/>
</dbReference>
<dbReference type="Gene3D" id="1.20.1170.10">
    <property type="match status" value="1"/>
</dbReference>
<accession>A0A6P8GAE0</accession>
<reference evidence="5" key="1">
    <citation type="submission" date="2025-08" db="UniProtKB">
        <authorList>
            <consortium name="RefSeq"/>
        </authorList>
    </citation>
    <scope>IDENTIFICATION</scope>
</reference>
<gene>
    <name evidence="5" type="primary">LOC116223484</name>
</gene>
<protein>
    <submittedName>
        <fullName evidence="5">Uncharacterized protein LOC116223484</fullName>
    </submittedName>
</protein>
<evidence type="ECO:0000256" key="1">
    <source>
        <dbReference type="SAM" id="Coils"/>
    </source>
</evidence>
<evidence type="ECO:0000256" key="2">
    <source>
        <dbReference type="SAM" id="MobiDB-lite"/>
    </source>
</evidence>
<evidence type="ECO:0000256" key="3">
    <source>
        <dbReference type="SAM" id="Phobius"/>
    </source>
</evidence>